<dbReference type="PANTHER" id="PTHR36984:SF1">
    <property type="entry name" value="CRISPR-ASSOCIATED ENDORIBONUCLEASE CAS6 1"/>
    <property type="match status" value="1"/>
</dbReference>
<dbReference type="PIRSF" id="PIRSF005054">
    <property type="entry name" value="PF1131"/>
    <property type="match status" value="1"/>
</dbReference>
<dbReference type="AlphaFoldDB" id="A0A3S9T2A8"/>
<organism evidence="8 9">
    <name type="scientific">Anoxybacter fermentans</name>
    <dbReference type="NCBI Taxonomy" id="1323375"/>
    <lineage>
        <taxon>Bacteria</taxon>
        <taxon>Bacillati</taxon>
        <taxon>Bacillota</taxon>
        <taxon>Clostridia</taxon>
        <taxon>Halanaerobiales</taxon>
        <taxon>Anoxybacter</taxon>
    </lineage>
</organism>
<keyword evidence="3" id="KW-0051">Antiviral defense</keyword>
<evidence type="ECO:0000256" key="6">
    <source>
        <dbReference type="PIRSR" id="PIRSR005054-50"/>
    </source>
</evidence>
<evidence type="ECO:0000313" key="9">
    <source>
        <dbReference type="Proteomes" id="UP000267250"/>
    </source>
</evidence>
<dbReference type="Pfam" id="PF21350">
    <property type="entry name" value="Cas6_I-A"/>
    <property type="match status" value="1"/>
</dbReference>
<dbReference type="GO" id="GO:0003723">
    <property type="term" value="F:RNA binding"/>
    <property type="evidence" value="ECO:0007669"/>
    <property type="project" value="UniProtKB-KW"/>
</dbReference>
<accession>A0A3S9T2A8</accession>
<dbReference type="EMBL" id="CP016379">
    <property type="protein sequence ID" value="AZR74666.1"/>
    <property type="molecule type" value="Genomic_DNA"/>
</dbReference>
<evidence type="ECO:0000256" key="3">
    <source>
        <dbReference type="ARBA" id="ARBA00023118"/>
    </source>
</evidence>
<dbReference type="GO" id="GO:0016788">
    <property type="term" value="F:hydrolase activity, acting on ester bonds"/>
    <property type="evidence" value="ECO:0007669"/>
    <property type="project" value="InterPro"/>
</dbReference>
<name>A0A3S9T2A8_9FIRM</name>
<evidence type="ECO:0000259" key="7">
    <source>
        <dbReference type="Pfam" id="PF01881"/>
    </source>
</evidence>
<sequence length="256" mass="29903">MRVIFEFVSENKLVLPIHYNHILQGLIYHSFSDRTLADFLHNNGYQLNKRKFKLFSFSRLMGDFIIDNQNKQIIFESPVKFVVTSVKPVIIQDITSNIIKNNYVRIGKEHLFLKEVKFESFNVESNKMYIKMLSPVVTYKTYEANGSKKTHYYSPWEPEFEEQIKNNLLKKYELVEGKKPDNLEFSIKPLFKKETAKPNIILYRDFVIKGWSGIFELSGDLKLLKIAYDIGIGAKNSLGFGCFEILTSKSSKNSRR</sequence>
<dbReference type="KEGG" id="aft:BBF96_15570"/>
<feature type="active site" description="Proton donor" evidence="6">
    <location>
        <position position="41"/>
    </location>
</feature>
<dbReference type="Proteomes" id="UP000267250">
    <property type="component" value="Chromosome"/>
</dbReference>
<dbReference type="Pfam" id="PF01881">
    <property type="entry name" value="Cas_Cas6_C"/>
    <property type="match status" value="1"/>
</dbReference>
<dbReference type="InterPro" id="IPR045747">
    <property type="entry name" value="CRISPR-assoc_prot_Cas6_N_sf"/>
</dbReference>
<reference evidence="8 9" key="1">
    <citation type="submission" date="2016-07" db="EMBL/GenBank/DDBJ databases">
        <title>Genome and transcriptome analysis of iron-reducing fermentative bacteria Anoxybacter fermentans.</title>
        <authorList>
            <person name="Zeng X."/>
            <person name="Shao Z."/>
        </authorList>
    </citation>
    <scope>NUCLEOTIDE SEQUENCE [LARGE SCALE GENOMIC DNA]</scope>
    <source>
        <strain evidence="8 9">DY22613</strain>
    </source>
</reference>
<evidence type="ECO:0000256" key="4">
    <source>
        <dbReference type="PIRNR" id="PIRNR005054"/>
    </source>
</evidence>
<comment type="similarity">
    <text evidence="1 4">Belongs to the CRISPR-associated protein Cas6/Cse3/CasE family.</text>
</comment>
<feature type="active site" description="Proton acceptor" evidence="6">
    <location>
        <position position="28"/>
    </location>
</feature>
<evidence type="ECO:0000313" key="8">
    <source>
        <dbReference type="EMBL" id="AZR74666.1"/>
    </source>
</evidence>
<keyword evidence="2" id="KW-0694">RNA-binding</keyword>
<feature type="domain" description="CRISPR associated protein Cas6 C-terminal" evidence="7">
    <location>
        <begin position="125"/>
        <end position="245"/>
    </location>
</feature>
<dbReference type="PANTHER" id="PTHR36984">
    <property type="entry name" value="CRISPR-ASSOCIATED ENDORIBONUCLEASE CAS6 1"/>
    <property type="match status" value="1"/>
</dbReference>
<dbReference type="InterPro" id="IPR010156">
    <property type="entry name" value="CRISPR-assoc_prot_Cas6"/>
</dbReference>
<evidence type="ECO:0000256" key="2">
    <source>
        <dbReference type="ARBA" id="ARBA00022884"/>
    </source>
</evidence>
<dbReference type="Gene3D" id="3.30.70.1900">
    <property type="match status" value="1"/>
</dbReference>
<proteinExistence type="inferred from homology"/>
<dbReference type="CDD" id="cd21140">
    <property type="entry name" value="Cas6_I-like"/>
    <property type="match status" value="1"/>
</dbReference>
<feature type="site" description="Transition state stabilizer" evidence="5">
    <location>
        <position position="53"/>
    </location>
</feature>
<dbReference type="InterPro" id="IPR049435">
    <property type="entry name" value="Cas_Cas6_C"/>
</dbReference>
<dbReference type="GO" id="GO:0051607">
    <property type="term" value="P:defense response to virus"/>
    <property type="evidence" value="ECO:0007669"/>
    <property type="project" value="UniProtKB-KW"/>
</dbReference>
<protein>
    <recommendedName>
        <fullName evidence="4">CRISPR-associated endoribonuclease</fullName>
    </recommendedName>
</protein>
<dbReference type="NCBIfam" id="TIGR01877">
    <property type="entry name" value="cas_cas6"/>
    <property type="match status" value="1"/>
</dbReference>
<dbReference type="Gene3D" id="3.30.70.1890">
    <property type="match status" value="1"/>
</dbReference>
<gene>
    <name evidence="8" type="ORF">BBF96_15570</name>
</gene>
<evidence type="ECO:0000256" key="1">
    <source>
        <dbReference type="ARBA" id="ARBA00005937"/>
    </source>
</evidence>
<evidence type="ECO:0000256" key="5">
    <source>
        <dbReference type="PIRSR" id="PIRSR005054-1"/>
    </source>
</evidence>
<comment type="function">
    <text evidence="4">CRISPR (clustered regularly interspaced short palindromic repeat), is an adaptive immune system that provides protection against mobile genetic elements (viruses, transposable elements and conjugative plasmids). CRISPR clusters contain sequences complementary to antecedent mobile elements and target invading nucleic acids. CRISPR clusters are transcribed and processed into CRISPR RNA (crRNA).</text>
</comment>
<keyword evidence="9" id="KW-1185">Reference proteome</keyword>